<feature type="transmembrane region" description="Helical" evidence="2">
    <location>
        <begin position="981"/>
        <end position="1013"/>
    </location>
</feature>
<accession>A0A6B0GQN3</accession>
<dbReference type="RefSeq" id="WP_233265155.1">
    <property type="nucleotide sequence ID" value="NZ_WSZK01000028.1"/>
</dbReference>
<keyword evidence="2" id="KW-1133">Transmembrane helix</keyword>
<comment type="caution">
    <text evidence="3">The sequence shown here is derived from an EMBL/GenBank/DDBJ whole genome shotgun (WGS) entry which is preliminary data.</text>
</comment>
<dbReference type="AlphaFoldDB" id="A0A6B0GQN3"/>
<evidence type="ECO:0000256" key="1">
    <source>
        <dbReference type="SAM" id="MobiDB-lite"/>
    </source>
</evidence>
<evidence type="ECO:0000313" key="4">
    <source>
        <dbReference type="Proteomes" id="UP000451471"/>
    </source>
</evidence>
<proteinExistence type="predicted"/>
<keyword evidence="2" id="KW-0472">Membrane</keyword>
<dbReference type="Proteomes" id="UP000451471">
    <property type="component" value="Unassembled WGS sequence"/>
</dbReference>
<dbReference type="Pfam" id="PF13385">
    <property type="entry name" value="Laminin_G_3"/>
    <property type="match status" value="2"/>
</dbReference>
<keyword evidence="4" id="KW-1185">Reference proteome</keyword>
<evidence type="ECO:0000256" key="2">
    <source>
        <dbReference type="SAM" id="Phobius"/>
    </source>
</evidence>
<gene>
    <name evidence="3" type="ORF">GQS65_15640</name>
</gene>
<feature type="compositionally biased region" description="Low complexity" evidence="1">
    <location>
        <begin position="548"/>
        <end position="562"/>
    </location>
</feature>
<evidence type="ECO:0000313" key="3">
    <source>
        <dbReference type="EMBL" id="MWG35899.1"/>
    </source>
</evidence>
<dbReference type="Gene3D" id="2.60.120.200">
    <property type="match status" value="2"/>
</dbReference>
<dbReference type="Gene3D" id="2.60.40.10">
    <property type="entry name" value="Immunoglobulins"/>
    <property type="match status" value="1"/>
</dbReference>
<name>A0A6B0GQN3_9EURY</name>
<reference evidence="3 4" key="1">
    <citation type="submission" date="2019-12" db="EMBL/GenBank/DDBJ databases">
        <title>Halocatena pleomorpha gen. nov. sp. nov., an extremely halophilic archaeon of family Halobacteriaceae isolated from saltpan soil.</title>
        <authorList>
            <person name="Pal Y."/>
            <person name="Verma A."/>
            <person name="Krishnamurthi S."/>
            <person name="Kumar P."/>
        </authorList>
    </citation>
    <scope>NUCLEOTIDE SEQUENCE [LARGE SCALE GENOMIC DNA]</scope>
    <source>
        <strain evidence="3 4">JCM 16495</strain>
    </source>
</reference>
<feature type="transmembrane region" description="Helical" evidence="2">
    <location>
        <begin position="954"/>
        <end position="974"/>
    </location>
</feature>
<feature type="region of interest" description="Disordered" evidence="1">
    <location>
        <begin position="541"/>
        <end position="571"/>
    </location>
</feature>
<dbReference type="SUPFAM" id="SSF49899">
    <property type="entry name" value="Concanavalin A-like lectins/glucanases"/>
    <property type="match status" value="2"/>
</dbReference>
<keyword evidence="2" id="KW-0812">Transmembrane</keyword>
<dbReference type="EMBL" id="WSZK01000028">
    <property type="protein sequence ID" value="MWG35899.1"/>
    <property type="molecule type" value="Genomic_DNA"/>
</dbReference>
<dbReference type="InterPro" id="IPR013783">
    <property type="entry name" value="Ig-like_fold"/>
</dbReference>
<organism evidence="3 4">
    <name type="scientific">Halomarina oriensis</name>
    <dbReference type="NCBI Taxonomy" id="671145"/>
    <lineage>
        <taxon>Archaea</taxon>
        <taxon>Methanobacteriati</taxon>
        <taxon>Methanobacteriota</taxon>
        <taxon>Stenosarchaea group</taxon>
        <taxon>Halobacteria</taxon>
        <taxon>Halobacteriales</taxon>
        <taxon>Natronomonadaceae</taxon>
        <taxon>Halomarina</taxon>
    </lineage>
</organism>
<evidence type="ECO:0008006" key="5">
    <source>
        <dbReference type="Google" id="ProtNLM"/>
    </source>
</evidence>
<protein>
    <recommendedName>
        <fullName evidence="5">LamG domain-containing protein</fullName>
    </recommendedName>
</protein>
<dbReference type="InterPro" id="IPR013320">
    <property type="entry name" value="ConA-like_dom_sf"/>
</dbReference>
<sequence length="1017" mass="108915">MTRSRRLIIAFALVASLLVVSVAPVEASHGVLASANTSASELSDGSLTNAQVARDNEAGFVGHDEYRDSIIFRYGFSAGGGSTVYDHANDYDTSVSTATWEREGGSTRLSFDGDDRVVTPTFGSFSSYTLSFRFQTSDTSSLGKTVADKDGGFETRVYQDSFWVRPSDTWYEIGPVSENTVHSVSIAANGTHTTVYLDGERTVISTSNDLAGQLVIGQGPDGFERPFVGEIDEVRLYSEVLSPGLVARLSDFREARLTPRAMNRWAFEAGDGTTAYGDAGVDGSVEGASWTETAGDSGLDFSVEGDEVSIPDHDRTSQTFSYVFEIDARSDSSGTGDTGSIFQENTPNGFIRVYTVTDDDIKIRFEDDSGQFKTASLNGFGFDQKTQIAITYDGSTVRIYQDGTLISSTAMEYVGDAGTESLSVGYQLDATLYDLRVYSEGLTDTEVAYLSDHPTEQLPETSSYSAEHSVQNSIGGYVDLNLENAEATVTWRDGAGTVLNQATYSSSGNYSLTWAESDSSTVTLDVEVEATGPSALSRIQGEGVRAQSYDPSVSSESLSPNSTETALSESPVLSASVSDEDFSNPGIDEQLTLEWFVDGEKVGETSASYEGPPATYQPQSISAGEHTWFVRVTDEQGHITTSATASFAVPSELTIRSATDGDQVLTGVNVGLKFYQDGEERVYERNVSDGTIDLVGLPVGQEFVVTAQSEDYYFRRAVIESIYDQESLYLLNTSVDASPITFGLDDSTGRFPSAETTLYVDRAINQSGTTEFKTIAGGNLGATASFQTTLQNDQVYRLRVRNEQGEVRVLGTYVPNGPAAAPLPIGRVTLRGDADAYNDSAAVTQTRIETVTMTNGEEARVVRVLYWDGADATDSLTYSVHERGNESNVLVPESTVSGPFGYFVATHSIPADAPEDVSYVVEVSADRGDTQAYEATKYAGEAGEIAHRFGMDPMVLSLLTWVGICCITGLVVIVDPRAAALVMVAATGFASVLGMIHPPGIAVALAGVVAVIANATR</sequence>